<name>A0A2N3PY64_9PROT</name>
<dbReference type="RefSeq" id="WP_101249835.1">
    <property type="nucleotide sequence ID" value="NZ_PIUM01000005.1"/>
</dbReference>
<evidence type="ECO:0000256" key="6">
    <source>
        <dbReference type="ARBA" id="ARBA00023136"/>
    </source>
</evidence>
<keyword evidence="3" id="KW-1134">Transmembrane beta strand</keyword>
<comment type="caution">
    <text evidence="9">The sequence shown here is derived from an EMBL/GenBank/DDBJ whole genome shotgun (WGS) entry which is preliminary data.</text>
</comment>
<dbReference type="Pfam" id="PF03349">
    <property type="entry name" value="Toluene_X"/>
    <property type="match status" value="1"/>
</dbReference>
<feature type="chain" id="PRO_5014697522" description="Long-chain fatty acid transporter" evidence="8">
    <location>
        <begin position="29"/>
        <end position="467"/>
    </location>
</feature>
<evidence type="ECO:0000256" key="2">
    <source>
        <dbReference type="ARBA" id="ARBA00008163"/>
    </source>
</evidence>
<organism evidence="9 10">
    <name type="scientific">Telmatospirillum siberiense</name>
    <dbReference type="NCBI Taxonomy" id="382514"/>
    <lineage>
        <taxon>Bacteria</taxon>
        <taxon>Pseudomonadati</taxon>
        <taxon>Pseudomonadota</taxon>
        <taxon>Alphaproteobacteria</taxon>
        <taxon>Rhodospirillales</taxon>
        <taxon>Rhodospirillaceae</taxon>
        <taxon>Telmatospirillum</taxon>
    </lineage>
</organism>
<dbReference type="PANTHER" id="PTHR35093:SF8">
    <property type="entry name" value="OUTER MEMBRANE PROTEIN NMB0088-RELATED"/>
    <property type="match status" value="1"/>
</dbReference>
<evidence type="ECO:0000256" key="7">
    <source>
        <dbReference type="ARBA" id="ARBA00023237"/>
    </source>
</evidence>
<dbReference type="Gene3D" id="2.40.160.60">
    <property type="entry name" value="Outer membrane protein transport protein (OMPP1/FadL/TodX)"/>
    <property type="match status" value="1"/>
</dbReference>
<comment type="subcellular location">
    <subcellularLocation>
        <location evidence="1">Cell outer membrane</location>
        <topology evidence="1">Multi-pass membrane protein</topology>
    </subcellularLocation>
</comment>
<evidence type="ECO:0000256" key="4">
    <source>
        <dbReference type="ARBA" id="ARBA00022692"/>
    </source>
</evidence>
<keyword evidence="7" id="KW-0998">Cell outer membrane</keyword>
<dbReference type="PANTHER" id="PTHR35093">
    <property type="entry name" value="OUTER MEMBRANE PROTEIN NMB0088-RELATED"/>
    <property type="match status" value="1"/>
</dbReference>
<sequence>MSFSKRHATLVSCLGLFAFCGLSGAAQASGFALREQSAEGLGDAFAGQTAKAYNASTVFYNPAGMTNLNDSEVAGTTTWISPVSQFKGSNTNVVGGTVAGRDDVNAIKAAAIGSVFGVWNASPDLKIGLSVATPFGMRSDYKGDWVGRYQALASDVTDVDVSVVAAYKIDDHLSIGGGPRIDYLKARLSQAVNFKAIGLGAASQAQAAATAAAAASQPALAAAYAAQATSLATGAASWGDGLSKVEGDDIGAGYNVGLLYVFNPQTRVGLDYRSRSNHTLSGTVTNQTPTTLASSIASSFTNQDATAKITLPDSVNLGGYHELDSRWAILSDVQWTHWSLFKQLNVIGANGQLISSTPENWHDTWFVSLGAHYKADDKWTLRGGVAFDQSPVKTEDRTARIPDSNRYWLSAGASYAITPSAEVHLGYTHIFADKASISESANRFAGVLTGTYDNSVDIVSTSFVVRF</sequence>
<dbReference type="SUPFAM" id="SSF56935">
    <property type="entry name" value="Porins"/>
    <property type="match status" value="1"/>
</dbReference>
<evidence type="ECO:0000256" key="8">
    <source>
        <dbReference type="SAM" id="SignalP"/>
    </source>
</evidence>
<accession>A0A2N3PY64</accession>
<proteinExistence type="inferred from homology"/>
<feature type="signal peptide" evidence="8">
    <location>
        <begin position="1"/>
        <end position="28"/>
    </location>
</feature>
<keyword evidence="10" id="KW-1185">Reference proteome</keyword>
<dbReference type="EMBL" id="PIUM01000005">
    <property type="protein sequence ID" value="PKU25311.1"/>
    <property type="molecule type" value="Genomic_DNA"/>
</dbReference>
<evidence type="ECO:0000256" key="3">
    <source>
        <dbReference type="ARBA" id="ARBA00022452"/>
    </source>
</evidence>
<gene>
    <name evidence="9" type="ORF">CWS72_06860</name>
</gene>
<evidence type="ECO:0000313" key="9">
    <source>
        <dbReference type="EMBL" id="PKU25311.1"/>
    </source>
</evidence>
<dbReference type="OrthoDB" id="19849at2"/>
<keyword evidence="5 8" id="KW-0732">Signal</keyword>
<keyword evidence="6" id="KW-0472">Membrane</keyword>
<keyword evidence="4" id="KW-0812">Transmembrane</keyword>
<evidence type="ECO:0000256" key="1">
    <source>
        <dbReference type="ARBA" id="ARBA00004571"/>
    </source>
</evidence>
<evidence type="ECO:0000313" key="10">
    <source>
        <dbReference type="Proteomes" id="UP000233293"/>
    </source>
</evidence>
<dbReference type="GO" id="GO:0009279">
    <property type="term" value="C:cell outer membrane"/>
    <property type="evidence" value="ECO:0007669"/>
    <property type="project" value="UniProtKB-SubCell"/>
</dbReference>
<reference evidence="10" key="1">
    <citation type="submission" date="2017-12" db="EMBL/GenBank/DDBJ databases">
        <title>Draft genome sequence of Telmatospirillum siberiense 26-4b1T, an acidotolerant peatland alphaproteobacterium potentially involved in sulfur cycling.</title>
        <authorList>
            <person name="Hausmann B."/>
            <person name="Pjevac P."/>
            <person name="Schreck K."/>
            <person name="Herbold C.W."/>
            <person name="Daims H."/>
            <person name="Wagner M."/>
            <person name="Pester M."/>
            <person name="Loy A."/>
        </authorList>
    </citation>
    <scope>NUCLEOTIDE SEQUENCE [LARGE SCALE GENOMIC DNA]</scope>
    <source>
        <strain evidence="10">26-4b1</strain>
    </source>
</reference>
<comment type="similarity">
    <text evidence="2">Belongs to the OmpP1/FadL family.</text>
</comment>
<evidence type="ECO:0000256" key="5">
    <source>
        <dbReference type="ARBA" id="ARBA00022729"/>
    </source>
</evidence>
<protein>
    <recommendedName>
        <fullName evidence="11">Long-chain fatty acid transporter</fullName>
    </recommendedName>
</protein>
<dbReference type="Proteomes" id="UP000233293">
    <property type="component" value="Unassembled WGS sequence"/>
</dbReference>
<dbReference type="AlphaFoldDB" id="A0A2N3PY64"/>
<evidence type="ECO:0008006" key="11">
    <source>
        <dbReference type="Google" id="ProtNLM"/>
    </source>
</evidence>
<dbReference type="GO" id="GO:0015483">
    <property type="term" value="F:long-chain fatty acid transporting porin activity"/>
    <property type="evidence" value="ECO:0007669"/>
    <property type="project" value="TreeGrafter"/>
</dbReference>
<dbReference type="InterPro" id="IPR005017">
    <property type="entry name" value="OMPP1/FadL/TodX"/>
</dbReference>